<dbReference type="Proteomes" id="UP000320179">
    <property type="component" value="Chromosome"/>
</dbReference>
<sequence length="129" mass="14100">MPGGRGPVFSVEALVGKNRLVIRLWGVVTEEEALQIGDASLRALERLRPGFDILSDLTGVTELPESGSGQIERVVEAARVRGFRRVVRVVGRSALAAVRFQRSSRNVGHEAYLAFSLEEAEQLLEGGWT</sequence>
<dbReference type="AlphaFoldDB" id="A0AAE6KUL6"/>
<gene>
    <name evidence="1" type="ORF">BHS09_28305</name>
</gene>
<evidence type="ECO:0000313" key="1">
    <source>
        <dbReference type="EMBL" id="QDE70554.1"/>
    </source>
</evidence>
<proteinExistence type="predicted"/>
<organism evidence="1 2">
    <name type="scientific">Myxococcus xanthus</name>
    <dbReference type="NCBI Taxonomy" id="34"/>
    <lineage>
        <taxon>Bacteria</taxon>
        <taxon>Pseudomonadati</taxon>
        <taxon>Myxococcota</taxon>
        <taxon>Myxococcia</taxon>
        <taxon>Myxococcales</taxon>
        <taxon>Cystobacterineae</taxon>
        <taxon>Myxococcaceae</taxon>
        <taxon>Myxococcus</taxon>
    </lineage>
</organism>
<reference evidence="1 2" key="1">
    <citation type="journal article" date="2019" name="Science">
        <title>Social genes are selection hotspots in kin groups of a soil microbe.</title>
        <authorList>
            <person name="Wielgoss S."/>
            <person name="Wolfensberger R."/>
            <person name="Sun L."/>
            <person name="Fiegna F."/>
            <person name="Velicer G.J."/>
        </authorList>
    </citation>
    <scope>NUCLEOTIDE SEQUENCE [LARGE SCALE GENOMIC DNA]</scope>
    <source>
        <strain evidence="1 2">MC3.5.9c15</strain>
    </source>
</reference>
<dbReference type="EMBL" id="CP017174">
    <property type="protein sequence ID" value="QDE70554.1"/>
    <property type="molecule type" value="Genomic_DNA"/>
</dbReference>
<accession>A0AAE6KUL6</accession>
<evidence type="ECO:0000313" key="2">
    <source>
        <dbReference type="Proteomes" id="UP000320179"/>
    </source>
</evidence>
<protein>
    <submittedName>
        <fullName evidence="1">Uncharacterized protein</fullName>
    </submittedName>
</protein>
<name>A0AAE6KUL6_MYXXA</name>